<dbReference type="FunFam" id="3.60.20.10:FF:000006">
    <property type="entry name" value="Glutamine--fructose-6-phosphate aminotransferase [isomerizing]"/>
    <property type="match status" value="1"/>
</dbReference>
<keyword evidence="4 10" id="KW-0032">Aminotransferase</keyword>
<evidence type="ECO:0000256" key="2">
    <source>
        <dbReference type="ARBA" id="ARBA00012916"/>
    </source>
</evidence>
<dbReference type="PANTHER" id="PTHR10937:SF0">
    <property type="entry name" value="GLUTAMINE--FRUCTOSE-6-PHOSPHATE TRANSAMINASE (ISOMERIZING)"/>
    <property type="match status" value="1"/>
</dbReference>
<feature type="domain" description="SIS" evidence="9">
    <location>
        <begin position="443"/>
        <end position="580"/>
    </location>
</feature>
<evidence type="ECO:0000313" key="10">
    <source>
        <dbReference type="EMBL" id="HIU44897.1"/>
    </source>
</evidence>
<gene>
    <name evidence="10" type="primary">glmS</name>
    <name evidence="10" type="ORF">IAC52_01190</name>
</gene>
<dbReference type="GO" id="GO:0006047">
    <property type="term" value="P:UDP-N-acetylglucosamine metabolic process"/>
    <property type="evidence" value="ECO:0007669"/>
    <property type="project" value="TreeGrafter"/>
</dbReference>
<dbReference type="GO" id="GO:0097367">
    <property type="term" value="F:carbohydrate derivative binding"/>
    <property type="evidence" value="ECO:0007669"/>
    <property type="project" value="InterPro"/>
</dbReference>
<reference evidence="10" key="2">
    <citation type="journal article" date="2021" name="PeerJ">
        <title>Extensive microbial diversity within the chicken gut microbiome revealed by metagenomics and culture.</title>
        <authorList>
            <person name="Gilroy R."/>
            <person name="Ravi A."/>
            <person name="Getino M."/>
            <person name="Pursley I."/>
            <person name="Horton D.L."/>
            <person name="Alikhan N.F."/>
            <person name="Baker D."/>
            <person name="Gharbi K."/>
            <person name="Hall N."/>
            <person name="Watson M."/>
            <person name="Adriaenssens E.M."/>
            <person name="Foster-Nyarko E."/>
            <person name="Jarju S."/>
            <person name="Secka A."/>
            <person name="Antonio M."/>
            <person name="Oren A."/>
            <person name="Chaudhuri R.R."/>
            <person name="La Ragione R."/>
            <person name="Hildebrand F."/>
            <person name="Pallen M.J."/>
        </authorList>
    </citation>
    <scope>NUCLEOTIDE SEQUENCE</scope>
    <source>
        <strain evidence="10">ChiGjej1B1-22543</strain>
    </source>
</reference>
<feature type="domain" description="Glutamine amidotransferase type-2" evidence="8">
    <location>
        <begin position="2"/>
        <end position="218"/>
    </location>
</feature>
<dbReference type="EMBL" id="DVMV01000010">
    <property type="protein sequence ID" value="HIU44897.1"/>
    <property type="molecule type" value="Genomic_DNA"/>
</dbReference>
<dbReference type="SUPFAM" id="SSF56235">
    <property type="entry name" value="N-terminal nucleophile aminohydrolases (Ntn hydrolases)"/>
    <property type="match status" value="1"/>
</dbReference>
<protein>
    <recommendedName>
        <fullName evidence="3">Glutamine--fructose-6-phosphate aminotransferase [isomerizing]</fullName>
        <ecNumber evidence="2">2.6.1.16</ecNumber>
    </recommendedName>
</protein>
<keyword evidence="5 10" id="KW-0808">Transferase</keyword>
<organism evidence="10 11">
    <name type="scientific">Candidatus Alloenteromonas pullicola</name>
    <dbReference type="NCBI Taxonomy" id="2840784"/>
    <lineage>
        <taxon>Bacteria</taxon>
        <taxon>Bacillati</taxon>
        <taxon>Bacillota</taxon>
        <taxon>Bacillota incertae sedis</taxon>
        <taxon>Candidatus Alloenteromonas</taxon>
    </lineage>
</organism>
<accession>A0A9D1LN32</accession>
<dbReference type="PROSITE" id="PS51464">
    <property type="entry name" value="SIS"/>
    <property type="match status" value="2"/>
</dbReference>
<dbReference type="CDD" id="cd00714">
    <property type="entry name" value="GFAT"/>
    <property type="match status" value="1"/>
</dbReference>
<dbReference type="Gene3D" id="3.40.50.10490">
    <property type="entry name" value="Glucose-6-phosphate isomerase like protein, domain 1"/>
    <property type="match status" value="2"/>
</dbReference>
<comment type="caution">
    <text evidence="10">The sequence shown here is derived from an EMBL/GenBank/DDBJ whole genome shotgun (WGS) entry which is preliminary data.</text>
</comment>
<evidence type="ECO:0000313" key="11">
    <source>
        <dbReference type="Proteomes" id="UP000824070"/>
    </source>
</evidence>
<dbReference type="InterPro" id="IPR001347">
    <property type="entry name" value="SIS_dom"/>
</dbReference>
<dbReference type="NCBIfam" id="TIGR01135">
    <property type="entry name" value="glmS"/>
    <property type="match status" value="1"/>
</dbReference>
<evidence type="ECO:0000256" key="6">
    <source>
        <dbReference type="ARBA" id="ARBA00022737"/>
    </source>
</evidence>
<dbReference type="InterPro" id="IPR047084">
    <property type="entry name" value="GFAT_N"/>
</dbReference>
<evidence type="ECO:0000256" key="1">
    <source>
        <dbReference type="ARBA" id="ARBA00001031"/>
    </source>
</evidence>
<dbReference type="CDD" id="cd05009">
    <property type="entry name" value="SIS_GlmS_GlmD_2"/>
    <property type="match status" value="1"/>
</dbReference>
<dbReference type="Proteomes" id="UP000824070">
    <property type="component" value="Unassembled WGS sequence"/>
</dbReference>
<dbReference type="NCBIfam" id="NF001484">
    <property type="entry name" value="PRK00331.1"/>
    <property type="match status" value="1"/>
</dbReference>
<keyword evidence="7" id="KW-0315">Glutamine amidotransferase</keyword>
<dbReference type="PANTHER" id="PTHR10937">
    <property type="entry name" value="GLUCOSAMINE--FRUCTOSE-6-PHOSPHATE AMINOTRANSFERASE, ISOMERIZING"/>
    <property type="match status" value="1"/>
</dbReference>
<dbReference type="EC" id="2.6.1.16" evidence="2"/>
<dbReference type="InterPro" id="IPR029055">
    <property type="entry name" value="Ntn_hydrolases_N"/>
</dbReference>
<evidence type="ECO:0000259" key="8">
    <source>
        <dbReference type="PROSITE" id="PS51278"/>
    </source>
</evidence>
<dbReference type="GO" id="GO:0005829">
    <property type="term" value="C:cytosol"/>
    <property type="evidence" value="ECO:0007669"/>
    <property type="project" value="TreeGrafter"/>
</dbReference>
<dbReference type="InterPro" id="IPR035490">
    <property type="entry name" value="GlmS/FrlB_SIS"/>
</dbReference>
<dbReference type="Pfam" id="PF13522">
    <property type="entry name" value="GATase_6"/>
    <property type="match status" value="1"/>
</dbReference>
<sequence length="590" mass="64663">MCGIVGGVGKIDFRSYLIKGLKKLEYRGYDSAGVCVDDDGKFEIHKEVGKVDKLAALLGDELKGTVGIAHTRWATHGQPSVANAHPHLSYSGKFAIVHNGVIENFRPLRDELKQKGYKFASDTDSEILIDLVEEEYLHLKDVLLAIESAKRRVEGSYAAAIIKVDEPGRLYFMKGASPLLLGLGNQANYLASDAGAMIDLTSRFVELEDGDYGYLDADSVHIFSEGKEVDRPESSRSPDFYDDDLHGFPHYMLKEIHEIPSVIHRLLDNYLDCGIRFDPKVLDAISRASSIHFLACGTSFYASKVGVKYFRALGKPSSASIGSEWAYDPYDIGGNPFFIILSQSGETADLIKCQKVINEHGLPNLVVTNSKGSTLERKATFSCLLYAGVEVAVASTKSYIAQISFLALLVAALRGYSGIEKDLLSMCDSISDILKHSDKVKEEASKRKDARDAFYIGRGYDYLSSLEGALKMKEVAYVHAESYPGGELKHGPIALIEKGTLVVGFVTDPSKEASTRNNFVELSSRGADLLIISDESLFRQGDSISFKTVPGYLRVCPSVVVAQLLSYYLAEAKGLPIDKPRNLAKSVTVE</sequence>
<proteinExistence type="predicted"/>
<evidence type="ECO:0000256" key="5">
    <source>
        <dbReference type="ARBA" id="ARBA00022679"/>
    </source>
</evidence>
<name>A0A9D1LN32_9FIRM</name>
<comment type="catalytic activity">
    <reaction evidence="1">
        <text>D-fructose 6-phosphate + L-glutamine = D-glucosamine 6-phosphate + L-glutamate</text>
        <dbReference type="Rhea" id="RHEA:13237"/>
        <dbReference type="ChEBI" id="CHEBI:29985"/>
        <dbReference type="ChEBI" id="CHEBI:58359"/>
        <dbReference type="ChEBI" id="CHEBI:58725"/>
        <dbReference type="ChEBI" id="CHEBI:61527"/>
        <dbReference type="EC" id="2.6.1.16"/>
    </reaction>
</comment>
<feature type="domain" description="SIS" evidence="9">
    <location>
        <begin position="281"/>
        <end position="421"/>
    </location>
</feature>
<dbReference type="Gene3D" id="3.60.20.10">
    <property type="entry name" value="Glutamine Phosphoribosylpyrophosphate, subunit 1, domain 1"/>
    <property type="match status" value="1"/>
</dbReference>
<dbReference type="CDD" id="cd05008">
    <property type="entry name" value="SIS_GlmS_GlmD_1"/>
    <property type="match status" value="1"/>
</dbReference>
<dbReference type="InterPro" id="IPR035466">
    <property type="entry name" value="GlmS/AgaS_SIS"/>
</dbReference>
<dbReference type="Pfam" id="PF01380">
    <property type="entry name" value="SIS"/>
    <property type="match status" value="2"/>
</dbReference>
<reference evidence="10" key="1">
    <citation type="submission" date="2020-10" db="EMBL/GenBank/DDBJ databases">
        <authorList>
            <person name="Gilroy R."/>
        </authorList>
    </citation>
    <scope>NUCLEOTIDE SEQUENCE</scope>
    <source>
        <strain evidence="10">ChiGjej1B1-22543</strain>
    </source>
</reference>
<evidence type="ECO:0000256" key="3">
    <source>
        <dbReference type="ARBA" id="ARBA00016090"/>
    </source>
</evidence>
<dbReference type="GO" id="GO:0006002">
    <property type="term" value="P:fructose 6-phosphate metabolic process"/>
    <property type="evidence" value="ECO:0007669"/>
    <property type="project" value="TreeGrafter"/>
</dbReference>
<dbReference type="SUPFAM" id="SSF53697">
    <property type="entry name" value="SIS domain"/>
    <property type="match status" value="1"/>
</dbReference>
<evidence type="ECO:0000256" key="4">
    <source>
        <dbReference type="ARBA" id="ARBA00022576"/>
    </source>
</evidence>
<dbReference type="AlphaFoldDB" id="A0A9D1LN32"/>
<evidence type="ECO:0000256" key="7">
    <source>
        <dbReference type="ARBA" id="ARBA00022962"/>
    </source>
</evidence>
<dbReference type="InterPro" id="IPR017932">
    <property type="entry name" value="GATase_2_dom"/>
</dbReference>
<evidence type="ECO:0000259" key="9">
    <source>
        <dbReference type="PROSITE" id="PS51464"/>
    </source>
</evidence>
<dbReference type="InterPro" id="IPR046348">
    <property type="entry name" value="SIS_dom_sf"/>
</dbReference>
<dbReference type="InterPro" id="IPR005855">
    <property type="entry name" value="GFAT"/>
</dbReference>
<dbReference type="GO" id="GO:0004360">
    <property type="term" value="F:glutamine-fructose-6-phosphate transaminase (isomerizing) activity"/>
    <property type="evidence" value="ECO:0007669"/>
    <property type="project" value="UniProtKB-EC"/>
</dbReference>
<dbReference type="GO" id="GO:0006487">
    <property type="term" value="P:protein N-linked glycosylation"/>
    <property type="evidence" value="ECO:0007669"/>
    <property type="project" value="TreeGrafter"/>
</dbReference>
<keyword evidence="6" id="KW-0677">Repeat</keyword>
<dbReference type="PROSITE" id="PS51278">
    <property type="entry name" value="GATASE_TYPE_2"/>
    <property type="match status" value="1"/>
</dbReference>